<feature type="transmembrane region" description="Helical" evidence="8">
    <location>
        <begin position="293"/>
        <end position="310"/>
    </location>
</feature>
<sequence length="506" mass="53459">MVNVSYVDTNLASGATYIDDTGAETFVPALYNLGDMSFILISTGLVFIMIPGLGFFYAGLLRQKSALSMLWVSMTVMSVALFEFFFWGYSLAFSTGANKFIGDLKHFGLQGVDIMYPGWDSATPIATTVPALLYFIYQAMFAAITPVIACGAFADRARLGPVLIFAFAWSTIVYNPIANWTWNVGRGWSSVLGGLDFAGGTPVHISSGTAALAISIFLGRRKGYGTDALAYRPHNVAYVVLGTALLWFGWNGFNGGSALGANLRAVQAIVVTNIAAAVGGLTWMCLDWRLERKWSVVGFCSGAISGLVAITPASGYVGAPAAVAFGVVGATACNFATSLKSLGGYDDALDIFAAHGVGGMVGNVLTAFFADNRVASFDGSVAINGGFINHNWIQLGYQLADSAAGFGYSFLVTFILLFAIDRIPHCHFRSSENDEAIGIDLAQVGEEIQFLLLPDSFLQDVEASAGASMAGEKSLGEGSPAHSFNGDDKGAVTNTDRFGEGRHAPV</sequence>
<evidence type="ECO:0000313" key="11">
    <source>
        <dbReference type="EMBL" id="CAD6944339.1"/>
    </source>
</evidence>
<feature type="transmembrane region" description="Helical" evidence="8">
    <location>
        <begin position="265"/>
        <end position="286"/>
    </location>
</feature>
<comment type="caution">
    <text evidence="12">The sequence shown here is derived from an EMBL/GenBank/DDBJ whole genome shotgun (WGS) entry which is preliminary data.</text>
</comment>
<evidence type="ECO:0000256" key="9">
    <source>
        <dbReference type="SAM" id="MobiDB-lite"/>
    </source>
</evidence>
<organism evidence="12 13">
    <name type="scientific">Tilletia caries</name>
    <name type="common">wheat bunt fungus</name>
    <dbReference type="NCBI Taxonomy" id="13290"/>
    <lineage>
        <taxon>Eukaryota</taxon>
        <taxon>Fungi</taxon>
        <taxon>Dikarya</taxon>
        <taxon>Basidiomycota</taxon>
        <taxon>Ustilaginomycotina</taxon>
        <taxon>Exobasidiomycetes</taxon>
        <taxon>Tilletiales</taxon>
        <taxon>Tilletiaceae</taxon>
        <taxon>Tilletia</taxon>
    </lineage>
</organism>
<dbReference type="Gene3D" id="1.10.3430.10">
    <property type="entry name" value="Ammonium transporter AmtB like domains"/>
    <property type="match status" value="1"/>
</dbReference>
<keyword evidence="5 8" id="KW-1133">Transmembrane helix</keyword>
<reference evidence="11" key="3">
    <citation type="submission" date="2020-10" db="EMBL/GenBank/DDBJ databases">
        <authorList>
            <person name="Sedaghatjoo S."/>
        </authorList>
    </citation>
    <scope>NUCLEOTIDE SEQUENCE</scope>
    <source>
        <strain evidence="11">AZH3</strain>
    </source>
</reference>
<name>A0A177VCV5_9BASI</name>
<dbReference type="EMBL" id="CAJHJG010004775">
    <property type="protein sequence ID" value="CAD6944339.1"/>
    <property type="molecule type" value="Genomic_DNA"/>
</dbReference>
<dbReference type="FunFam" id="1.10.3430.10:FF:000003">
    <property type="entry name" value="Ammonium transporter"/>
    <property type="match status" value="1"/>
</dbReference>
<feature type="transmembrane region" description="Helical" evidence="8">
    <location>
        <begin position="36"/>
        <end position="58"/>
    </location>
</feature>
<dbReference type="SUPFAM" id="SSF111352">
    <property type="entry name" value="Ammonium transporter"/>
    <property type="match status" value="1"/>
</dbReference>
<comment type="subcellular location">
    <subcellularLocation>
        <location evidence="8">Cell membrane</location>
        <topology evidence="8">Multi-pass membrane protein</topology>
    </subcellularLocation>
    <subcellularLocation>
        <location evidence="1">Membrane</location>
        <topology evidence="1">Multi-pass membrane protein</topology>
    </subcellularLocation>
</comment>
<feature type="transmembrane region" description="Helical" evidence="8">
    <location>
        <begin position="197"/>
        <end position="219"/>
    </location>
</feature>
<evidence type="ECO:0000256" key="3">
    <source>
        <dbReference type="ARBA" id="ARBA00022448"/>
    </source>
</evidence>
<keyword evidence="3 8" id="KW-0813">Transport</keyword>
<evidence type="ECO:0000313" key="14">
    <source>
        <dbReference type="Proteomes" id="UP000836402"/>
    </source>
</evidence>
<evidence type="ECO:0000256" key="4">
    <source>
        <dbReference type="ARBA" id="ARBA00022692"/>
    </source>
</evidence>
<feature type="transmembrane region" description="Helical" evidence="8">
    <location>
        <begin position="316"/>
        <end position="336"/>
    </location>
</feature>
<protein>
    <recommendedName>
        <fullName evidence="8">Ammonium transporter</fullName>
    </recommendedName>
</protein>
<feature type="compositionally biased region" description="Basic and acidic residues" evidence="9">
    <location>
        <begin position="497"/>
        <end position="506"/>
    </location>
</feature>
<keyword evidence="7 8" id="KW-0924">Ammonia transport</keyword>
<evidence type="ECO:0000256" key="6">
    <source>
        <dbReference type="ARBA" id="ARBA00023136"/>
    </source>
</evidence>
<feature type="transmembrane region" description="Helical" evidence="8">
    <location>
        <begin position="159"/>
        <end position="177"/>
    </location>
</feature>
<proteinExistence type="inferred from homology"/>
<keyword evidence="14" id="KW-1185">Reference proteome</keyword>
<evidence type="ECO:0000256" key="1">
    <source>
        <dbReference type="ARBA" id="ARBA00004141"/>
    </source>
</evidence>
<evidence type="ECO:0000313" key="12">
    <source>
        <dbReference type="EMBL" id="KAE8261842.1"/>
    </source>
</evidence>
<dbReference type="Proteomes" id="UP000836402">
    <property type="component" value="Unassembled WGS sequence"/>
</dbReference>
<gene>
    <name evidence="12" type="ORF">A4X03_0g2933</name>
    <name evidence="11" type="ORF">JKIAZH3_G2225</name>
</gene>
<dbReference type="GO" id="GO:0005886">
    <property type="term" value="C:plasma membrane"/>
    <property type="evidence" value="ECO:0007669"/>
    <property type="project" value="UniProtKB-SubCell"/>
</dbReference>
<evidence type="ECO:0000256" key="7">
    <source>
        <dbReference type="ARBA" id="ARBA00023177"/>
    </source>
</evidence>
<reference evidence="12" key="1">
    <citation type="submission" date="2016-04" db="EMBL/GenBank/DDBJ databases">
        <authorList>
            <person name="Nguyen H.D."/>
            <person name="Kesanakurti P."/>
            <person name="Cullis J."/>
            <person name="Levesque C.A."/>
            <person name="Hambleton S."/>
        </authorList>
    </citation>
    <scope>NUCLEOTIDE SEQUENCE</scope>
    <source>
        <strain evidence="12">DAOMC 238032</strain>
    </source>
</reference>
<dbReference type="GO" id="GO:0008519">
    <property type="term" value="F:ammonium channel activity"/>
    <property type="evidence" value="ECO:0007669"/>
    <property type="project" value="InterPro"/>
</dbReference>
<dbReference type="AlphaFoldDB" id="A0A177VCV5"/>
<dbReference type="InterPro" id="IPR001905">
    <property type="entry name" value="Ammonium_transpt"/>
</dbReference>
<reference evidence="12" key="2">
    <citation type="journal article" date="2019" name="IMA Fungus">
        <title>Genome sequencing and comparison of five Tilletia species to identify candidate genes for the detection of regulated species infecting wheat.</title>
        <authorList>
            <person name="Nguyen H.D.T."/>
            <person name="Sultana T."/>
            <person name="Kesanakurti P."/>
            <person name="Hambleton S."/>
        </authorList>
    </citation>
    <scope>NUCLEOTIDE SEQUENCE</scope>
    <source>
        <strain evidence="12">DAOMC 238032</strain>
    </source>
</reference>
<dbReference type="Proteomes" id="UP000077671">
    <property type="component" value="Unassembled WGS sequence"/>
</dbReference>
<keyword evidence="4 8" id="KW-0812">Transmembrane</keyword>
<dbReference type="InterPro" id="IPR024041">
    <property type="entry name" value="NH4_transpt_AmtB-like_dom"/>
</dbReference>
<evidence type="ECO:0000313" key="13">
    <source>
        <dbReference type="Proteomes" id="UP000077671"/>
    </source>
</evidence>
<evidence type="ECO:0000256" key="5">
    <source>
        <dbReference type="ARBA" id="ARBA00022989"/>
    </source>
</evidence>
<feature type="transmembrane region" description="Helical" evidence="8">
    <location>
        <begin position="70"/>
        <end position="89"/>
    </location>
</feature>
<dbReference type="PROSITE" id="PS01219">
    <property type="entry name" value="AMMONIUM_TRANSP"/>
    <property type="match status" value="1"/>
</dbReference>
<evidence type="ECO:0000256" key="2">
    <source>
        <dbReference type="ARBA" id="ARBA00005887"/>
    </source>
</evidence>
<accession>A0A177VCV5</accession>
<feature type="transmembrane region" description="Helical" evidence="8">
    <location>
        <begin position="402"/>
        <end position="420"/>
    </location>
</feature>
<dbReference type="PANTHER" id="PTHR43029">
    <property type="entry name" value="AMMONIUM TRANSPORTER MEP2"/>
    <property type="match status" value="1"/>
</dbReference>
<dbReference type="InterPro" id="IPR018047">
    <property type="entry name" value="Ammonium_transpt_CS"/>
</dbReference>
<feature type="transmembrane region" description="Helical" evidence="8">
    <location>
        <begin position="348"/>
        <end position="370"/>
    </location>
</feature>
<feature type="transmembrane region" description="Helical" evidence="8">
    <location>
        <begin position="235"/>
        <end position="253"/>
    </location>
</feature>
<dbReference type="NCBIfam" id="TIGR00836">
    <property type="entry name" value="amt"/>
    <property type="match status" value="1"/>
</dbReference>
<dbReference type="EMBL" id="LWDD02000313">
    <property type="protein sequence ID" value="KAE8261842.1"/>
    <property type="molecule type" value="Genomic_DNA"/>
</dbReference>
<comment type="similarity">
    <text evidence="2 8">Belongs to the ammonia transporter channel (TC 1.A.11.2) family.</text>
</comment>
<feature type="transmembrane region" description="Helical" evidence="8">
    <location>
        <begin position="131"/>
        <end position="152"/>
    </location>
</feature>
<dbReference type="InterPro" id="IPR029020">
    <property type="entry name" value="Ammonium/urea_transptr"/>
</dbReference>
<keyword evidence="6 8" id="KW-0472">Membrane</keyword>
<dbReference type="Pfam" id="PF00909">
    <property type="entry name" value="Ammonium_transp"/>
    <property type="match status" value="1"/>
</dbReference>
<evidence type="ECO:0000259" key="10">
    <source>
        <dbReference type="Pfam" id="PF00909"/>
    </source>
</evidence>
<feature type="region of interest" description="Disordered" evidence="9">
    <location>
        <begin position="469"/>
        <end position="506"/>
    </location>
</feature>
<feature type="domain" description="Ammonium transporter AmtB-like" evidence="10">
    <location>
        <begin position="38"/>
        <end position="446"/>
    </location>
</feature>
<evidence type="ECO:0000256" key="8">
    <source>
        <dbReference type="RuleBase" id="RU362002"/>
    </source>
</evidence>
<dbReference type="PANTHER" id="PTHR43029:SF10">
    <property type="entry name" value="AMMONIUM TRANSPORTER MEP2"/>
    <property type="match status" value="1"/>
</dbReference>